<gene>
    <name evidence="1" type="ORF">NX722_08860</name>
</gene>
<comment type="caution">
    <text evidence="1">The sequence shown here is derived from an EMBL/GenBank/DDBJ whole genome shotgun (WGS) entry which is preliminary data.</text>
</comment>
<organism evidence="1 2">
    <name type="scientific">Endozoicomonas gorgoniicola</name>
    <dbReference type="NCBI Taxonomy" id="1234144"/>
    <lineage>
        <taxon>Bacteria</taxon>
        <taxon>Pseudomonadati</taxon>
        <taxon>Pseudomonadota</taxon>
        <taxon>Gammaproteobacteria</taxon>
        <taxon>Oceanospirillales</taxon>
        <taxon>Endozoicomonadaceae</taxon>
        <taxon>Endozoicomonas</taxon>
    </lineage>
</organism>
<dbReference type="EMBL" id="JAPFCC010000001">
    <property type="protein sequence ID" value="MCW7552749.1"/>
    <property type="molecule type" value="Genomic_DNA"/>
</dbReference>
<reference evidence="1 2" key="1">
    <citation type="submission" date="2022-10" db="EMBL/GenBank/DDBJ databases">
        <title>High-quality genome sequences of two octocoral-associated bacteria, Endozoicomonas euniceicola EF212 and Endozoicomonas gorgoniicola PS125.</title>
        <authorList>
            <person name="Chiou Y.-J."/>
            <person name="Chen Y.-H."/>
        </authorList>
    </citation>
    <scope>NUCLEOTIDE SEQUENCE [LARGE SCALE GENOMIC DNA]</scope>
    <source>
        <strain evidence="1 2">PS125</strain>
    </source>
</reference>
<evidence type="ECO:0000313" key="1">
    <source>
        <dbReference type="EMBL" id="MCW7552749.1"/>
    </source>
</evidence>
<protein>
    <submittedName>
        <fullName evidence="1">Uncharacterized protein</fullName>
    </submittedName>
</protein>
<dbReference type="Proteomes" id="UP001209854">
    <property type="component" value="Unassembled WGS sequence"/>
</dbReference>
<sequence length="56" mass="6117">MNCDVFEGNCYSGGLKVLPDGVGHHSTVRVFLIFWESVHSVGLDVPVADMVTLVRL</sequence>
<keyword evidence="2" id="KW-1185">Reference proteome</keyword>
<evidence type="ECO:0000313" key="2">
    <source>
        <dbReference type="Proteomes" id="UP001209854"/>
    </source>
</evidence>
<name>A0ABT3MUU0_9GAMM</name>
<proteinExistence type="predicted"/>
<accession>A0ABT3MUU0</accession>
<dbReference type="RefSeq" id="WP_262567674.1">
    <property type="nucleotide sequence ID" value="NZ_JAPFCC010000001.1"/>
</dbReference>